<evidence type="ECO:0000313" key="2">
    <source>
        <dbReference type="Proteomes" id="UP001168821"/>
    </source>
</evidence>
<accession>A0AA38IWP0</accession>
<gene>
    <name evidence="1" type="ORF">Zmor_005963</name>
</gene>
<evidence type="ECO:0000313" key="1">
    <source>
        <dbReference type="EMBL" id="KAJ3661572.1"/>
    </source>
</evidence>
<proteinExistence type="predicted"/>
<sequence>MLKFFNVRYQCGEKQKLFKDMFKLYYKSLADHIQSKLTSCGEFFKSLPNQNSTEFQKGLGELCTDLKCIFKHMKCRSERTICGHILAILKHYAGYDNGEMEYAVESVDDKDRKQHVVYIDVWGRHGDFAIIFEVKFNHDATDEPGKIGSTKKSSLAAAEDIVELLPGKETAEGGPGDKAGTGRNLQVLKSPIEFKKYVLIGLAVDGDHTTHMLVFRDTSEWESVIQVNPEKHVAKLISTHVKLNKPVV</sequence>
<protein>
    <submittedName>
        <fullName evidence="1">Uncharacterized protein</fullName>
    </submittedName>
</protein>
<dbReference type="AlphaFoldDB" id="A0AA38IWP0"/>
<name>A0AA38IWP0_9CUCU</name>
<organism evidence="1 2">
    <name type="scientific">Zophobas morio</name>
    <dbReference type="NCBI Taxonomy" id="2755281"/>
    <lineage>
        <taxon>Eukaryota</taxon>
        <taxon>Metazoa</taxon>
        <taxon>Ecdysozoa</taxon>
        <taxon>Arthropoda</taxon>
        <taxon>Hexapoda</taxon>
        <taxon>Insecta</taxon>
        <taxon>Pterygota</taxon>
        <taxon>Neoptera</taxon>
        <taxon>Endopterygota</taxon>
        <taxon>Coleoptera</taxon>
        <taxon>Polyphaga</taxon>
        <taxon>Cucujiformia</taxon>
        <taxon>Tenebrionidae</taxon>
        <taxon>Zophobas</taxon>
    </lineage>
</organism>
<comment type="caution">
    <text evidence="1">The sequence shown here is derived from an EMBL/GenBank/DDBJ whole genome shotgun (WGS) entry which is preliminary data.</text>
</comment>
<dbReference type="Proteomes" id="UP001168821">
    <property type="component" value="Unassembled WGS sequence"/>
</dbReference>
<reference evidence="1" key="1">
    <citation type="journal article" date="2023" name="G3 (Bethesda)">
        <title>Whole genome assemblies of Zophobas morio and Tenebrio molitor.</title>
        <authorList>
            <person name="Kaur S."/>
            <person name="Stinson S.A."/>
            <person name="diCenzo G.C."/>
        </authorList>
    </citation>
    <scope>NUCLEOTIDE SEQUENCE</scope>
    <source>
        <strain evidence="1">QUZm001</strain>
    </source>
</reference>
<keyword evidence="2" id="KW-1185">Reference proteome</keyword>
<dbReference type="EMBL" id="JALNTZ010000002">
    <property type="protein sequence ID" value="KAJ3661572.1"/>
    <property type="molecule type" value="Genomic_DNA"/>
</dbReference>